<evidence type="ECO:0000256" key="5">
    <source>
        <dbReference type="ARBA" id="ARBA00022737"/>
    </source>
</evidence>
<dbReference type="FunFam" id="2.60.120.260:FF:000010">
    <property type="entry name" value="Laminin subunit beta 1"/>
    <property type="match status" value="1"/>
</dbReference>
<dbReference type="Proteomes" id="UP000694580">
    <property type="component" value="Chromosome 17"/>
</dbReference>
<feature type="coiled-coil region" evidence="13">
    <location>
        <begin position="1565"/>
        <end position="1602"/>
    </location>
</feature>
<evidence type="ECO:0000313" key="18">
    <source>
        <dbReference type="Ensembl" id="ENSDCDP00010032007.1"/>
    </source>
</evidence>
<dbReference type="CDD" id="cd00055">
    <property type="entry name" value="EGF_Lam"/>
    <property type="match status" value="13"/>
</dbReference>
<feature type="domain" description="Laminin N-terminal" evidence="17">
    <location>
        <begin position="23"/>
        <end position="263"/>
    </location>
</feature>
<feature type="disulfide bond" evidence="12">
    <location>
        <begin position="416"/>
        <end position="425"/>
    </location>
</feature>
<proteinExistence type="predicted"/>
<keyword evidence="9 12" id="KW-1015">Disulfide bond</keyword>
<feature type="disulfide bond" evidence="12">
    <location>
        <begin position="939"/>
        <end position="953"/>
    </location>
</feature>
<feature type="domain" description="Laminin EGF-like" evidence="15">
    <location>
        <begin position="1015"/>
        <end position="1065"/>
    </location>
</feature>
<dbReference type="GO" id="GO:0007411">
    <property type="term" value="P:axon guidance"/>
    <property type="evidence" value="ECO:0007669"/>
    <property type="project" value="TreeGrafter"/>
</dbReference>
<keyword evidence="10" id="KW-0325">Glycoprotein</keyword>
<feature type="disulfide bond" evidence="12">
    <location>
        <begin position="816"/>
        <end position="833"/>
    </location>
</feature>
<dbReference type="RefSeq" id="XP_028813777.1">
    <property type="nucleotide sequence ID" value="XM_028957944.1"/>
</dbReference>
<feature type="disulfide bond" evidence="12">
    <location>
        <begin position="1095"/>
        <end position="1104"/>
    </location>
</feature>
<feature type="disulfide bond" evidence="12">
    <location>
        <begin position="1123"/>
        <end position="1135"/>
    </location>
</feature>
<keyword evidence="6" id="KW-0084">Basement membrane</keyword>
<dbReference type="FunFam" id="2.10.25.10:FF:000084">
    <property type="entry name" value="Laminin subunit alpha 3"/>
    <property type="match status" value="1"/>
</dbReference>
<dbReference type="Pfam" id="PF21199">
    <property type="entry name" value="LAMININ_IV_B"/>
    <property type="match status" value="1"/>
</dbReference>
<dbReference type="GO" id="GO:0005201">
    <property type="term" value="F:extracellular matrix structural constituent"/>
    <property type="evidence" value="ECO:0007669"/>
    <property type="project" value="TreeGrafter"/>
</dbReference>
<reference evidence="18" key="2">
    <citation type="submission" date="2025-08" db="UniProtKB">
        <authorList>
            <consortium name="Ensembl"/>
        </authorList>
    </citation>
    <scope>IDENTIFICATION</scope>
</reference>
<feature type="domain" description="Laminin EGF-like" evidence="15">
    <location>
        <begin position="331"/>
        <end position="393"/>
    </location>
</feature>
<feature type="domain" description="Laminin EGF-like" evidence="15">
    <location>
        <begin position="394"/>
        <end position="445"/>
    </location>
</feature>
<dbReference type="PANTHER" id="PTHR10574">
    <property type="entry name" value="NETRIN/LAMININ-RELATED"/>
    <property type="match status" value="1"/>
</dbReference>
<dbReference type="FunFam" id="2.10.25.10:FF:000065">
    <property type="entry name" value="Laminin subunit beta 1"/>
    <property type="match status" value="1"/>
</dbReference>
<feature type="coiled-coil region" evidence="13">
    <location>
        <begin position="1736"/>
        <end position="1791"/>
    </location>
</feature>
<dbReference type="GO" id="GO:0007155">
    <property type="term" value="P:cell adhesion"/>
    <property type="evidence" value="ECO:0007669"/>
    <property type="project" value="UniProtKB-KW"/>
</dbReference>
<feature type="disulfide bond" evidence="12">
    <location>
        <begin position="927"/>
        <end position="936"/>
    </location>
</feature>
<dbReference type="GeneID" id="114766766"/>
<dbReference type="GO" id="GO:0009887">
    <property type="term" value="P:animal organ morphogenesis"/>
    <property type="evidence" value="ECO:0007669"/>
    <property type="project" value="TreeGrafter"/>
</dbReference>
<dbReference type="GeneTree" id="ENSGT00940000162514"/>
<comment type="caution">
    <text evidence="12">Lacks conserved residue(s) required for the propagation of feature annotation.</text>
</comment>
<dbReference type="GO" id="GO:0005604">
    <property type="term" value="C:basement membrane"/>
    <property type="evidence" value="ECO:0007669"/>
    <property type="project" value="UniProtKB-SubCell"/>
</dbReference>
<keyword evidence="7" id="KW-0130">Cell adhesion</keyword>
<dbReference type="InterPro" id="IPR050440">
    <property type="entry name" value="Laminin/Netrin_ECM"/>
</dbReference>
<dbReference type="Gene3D" id="2.10.25.10">
    <property type="entry name" value="Laminin"/>
    <property type="match status" value="11"/>
</dbReference>
<feature type="domain" description="Laminin EGF-like" evidence="15">
    <location>
        <begin position="1066"/>
        <end position="1122"/>
    </location>
</feature>
<dbReference type="PROSITE" id="PS51117">
    <property type="entry name" value="LAMININ_NTER"/>
    <property type="match status" value="1"/>
</dbReference>
<evidence type="ECO:0000256" key="13">
    <source>
        <dbReference type="SAM" id="Coils"/>
    </source>
</evidence>
<feature type="domain" description="Laminin EGF-like" evidence="15">
    <location>
        <begin position="1123"/>
        <end position="1173"/>
    </location>
</feature>
<accession>A0AAY4CFX5</accession>
<feature type="domain" description="Laminin EGF-like" evidence="15">
    <location>
        <begin position="862"/>
        <end position="907"/>
    </location>
</feature>
<feature type="signal peptide" evidence="14">
    <location>
        <begin position="1"/>
        <end position="18"/>
    </location>
</feature>
<dbReference type="FunFam" id="2.10.25.10:FF:000011">
    <property type="entry name" value="Cadherin EGF LAG seven-pass G-type receptor"/>
    <property type="match status" value="1"/>
</dbReference>
<evidence type="ECO:0000313" key="19">
    <source>
        <dbReference type="Proteomes" id="UP000694580"/>
    </source>
</evidence>
<dbReference type="FunFam" id="2.10.25.10:FF:000130">
    <property type="entry name" value="Laminin subunit beta 1"/>
    <property type="match status" value="1"/>
</dbReference>
<dbReference type="InterPro" id="IPR008211">
    <property type="entry name" value="Laminin_N"/>
</dbReference>
<evidence type="ECO:0000256" key="14">
    <source>
        <dbReference type="SAM" id="SignalP"/>
    </source>
</evidence>
<feature type="disulfide bond" evidence="12">
    <location>
        <begin position="862"/>
        <end position="874"/>
    </location>
</feature>
<dbReference type="Ensembl" id="ENSDCDT00010039662.1">
    <property type="protein sequence ID" value="ENSDCDP00010032007.1"/>
    <property type="gene ID" value="ENSDCDG00010015308.1"/>
</dbReference>
<evidence type="ECO:0000259" key="16">
    <source>
        <dbReference type="PROSITE" id="PS51116"/>
    </source>
</evidence>
<feature type="disulfide bond" evidence="12">
    <location>
        <begin position="1176"/>
        <end position="1193"/>
    </location>
</feature>
<reference evidence="18" key="3">
    <citation type="submission" date="2025-09" db="UniProtKB">
        <authorList>
            <consortium name="Ensembl"/>
        </authorList>
    </citation>
    <scope>IDENTIFICATION</scope>
</reference>
<evidence type="ECO:0000256" key="2">
    <source>
        <dbReference type="ARBA" id="ARBA00022525"/>
    </source>
</evidence>
<evidence type="ECO:0000256" key="6">
    <source>
        <dbReference type="ARBA" id="ARBA00022869"/>
    </source>
</evidence>
<feature type="disulfide bond" evidence="12">
    <location>
        <begin position="864"/>
        <end position="881"/>
    </location>
</feature>
<dbReference type="PRINTS" id="PR00011">
    <property type="entry name" value="EGFLAMININ"/>
</dbReference>
<evidence type="ECO:0000256" key="8">
    <source>
        <dbReference type="ARBA" id="ARBA00023054"/>
    </source>
</evidence>
<dbReference type="FunFam" id="2.170.300.10:FF:000001">
    <property type="entry name" value="Laminin subunit beta-1"/>
    <property type="match status" value="1"/>
</dbReference>
<evidence type="ECO:0000256" key="1">
    <source>
        <dbReference type="ARBA" id="ARBA00004302"/>
    </source>
</evidence>
<evidence type="ECO:0000256" key="12">
    <source>
        <dbReference type="PROSITE-ProRule" id="PRU00460"/>
    </source>
</evidence>
<name>A0AAY4CFX5_9TELE</name>
<evidence type="ECO:0000256" key="10">
    <source>
        <dbReference type="ARBA" id="ARBA00023180"/>
    </source>
</evidence>
<dbReference type="FunFam" id="2.10.25.10:FF:000138">
    <property type="entry name" value="Laminin subunit beta 1"/>
    <property type="match status" value="1"/>
</dbReference>
<dbReference type="Gene3D" id="2.60.120.260">
    <property type="entry name" value="Galactose-binding domain-like"/>
    <property type="match status" value="1"/>
</dbReference>
<dbReference type="PROSITE" id="PS01248">
    <property type="entry name" value="EGF_LAM_1"/>
    <property type="match status" value="5"/>
</dbReference>
<feature type="domain" description="Laminin IV type B" evidence="16">
    <location>
        <begin position="537"/>
        <end position="808"/>
    </location>
</feature>
<evidence type="ECO:0000256" key="9">
    <source>
        <dbReference type="ARBA" id="ARBA00023157"/>
    </source>
</evidence>
<feature type="disulfide bond" evidence="12">
    <location>
        <begin position="1125"/>
        <end position="1142"/>
    </location>
</feature>
<feature type="disulfide bond" evidence="12">
    <location>
        <begin position="1144"/>
        <end position="1153"/>
    </location>
</feature>
<evidence type="ECO:0008006" key="20">
    <source>
        <dbReference type="Google" id="ProtNLM"/>
    </source>
</evidence>
<feature type="disulfide bond" evidence="12">
    <location>
        <begin position="1195"/>
        <end position="1204"/>
    </location>
</feature>
<feature type="disulfide bond" evidence="12">
    <location>
        <begin position="883"/>
        <end position="892"/>
    </location>
</feature>
<evidence type="ECO:0000256" key="3">
    <source>
        <dbReference type="ARBA" id="ARBA00022530"/>
    </source>
</evidence>
<dbReference type="SMART" id="SM00180">
    <property type="entry name" value="EGF_Lam"/>
    <property type="match status" value="13"/>
</dbReference>
<dbReference type="FunFam" id="2.10.25.10:FF:000209">
    <property type="entry name" value="Laminin subunit alpha 5"/>
    <property type="match status" value="1"/>
</dbReference>
<feature type="disulfide bond" evidence="12">
    <location>
        <begin position="469"/>
        <end position="478"/>
    </location>
</feature>
<gene>
    <name evidence="18" type="primary">LAMB4</name>
</gene>
<feature type="domain" description="Laminin EGF-like" evidence="15">
    <location>
        <begin position="1174"/>
        <end position="1223"/>
    </location>
</feature>
<organism evidence="18 19">
    <name type="scientific">Denticeps clupeoides</name>
    <name type="common">denticle herring</name>
    <dbReference type="NCBI Taxonomy" id="299321"/>
    <lineage>
        <taxon>Eukaryota</taxon>
        <taxon>Metazoa</taxon>
        <taxon>Chordata</taxon>
        <taxon>Craniata</taxon>
        <taxon>Vertebrata</taxon>
        <taxon>Euteleostomi</taxon>
        <taxon>Actinopterygii</taxon>
        <taxon>Neopterygii</taxon>
        <taxon>Teleostei</taxon>
        <taxon>Clupei</taxon>
        <taxon>Clupeiformes</taxon>
        <taxon>Denticipitoidei</taxon>
        <taxon>Denticipitidae</taxon>
        <taxon>Denticeps</taxon>
    </lineage>
</organism>
<dbReference type="Pfam" id="PF00055">
    <property type="entry name" value="Laminin_N"/>
    <property type="match status" value="1"/>
</dbReference>
<feature type="disulfide bond" evidence="12">
    <location>
        <begin position="1207"/>
        <end position="1221"/>
    </location>
</feature>
<reference evidence="18 19" key="1">
    <citation type="submission" date="2020-06" db="EMBL/GenBank/DDBJ databases">
        <authorList>
            <consortium name="Wellcome Sanger Institute Data Sharing"/>
        </authorList>
    </citation>
    <scope>NUCLEOTIDE SEQUENCE [LARGE SCALE GENOMIC DNA]</scope>
</reference>
<feature type="chain" id="PRO_5044260524" description="Laminin subunit beta-4" evidence="14">
    <location>
        <begin position="19"/>
        <end position="1797"/>
    </location>
</feature>
<dbReference type="Pfam" id="PF23219">
    <property type="entry name" value="LAMB1"/>
    <property type="match status" value="1"/>
</dbReference>
<dbReference type="PANTHER" id="PTHR10574:SF279">
    <property type="entry name" value="LAMININ SUBUNIT BETA 4"/>
    <property type="match status" value="1"/>
</dbReference>
<dbReference type="FunFam" id="2.10.25.10:FF:000135">
    <property type="entry name" value="Laminin subunit beta 4"/>
    <property type="match status" value="2"/>
</dbReference>
<dbReference type="Pfam" id="PF24999">
    <property type="entry name" value="LAMB4"/>
    <property type="match status" value="1"/>
</dbReference>
<dbReference type="Pfam" id="PF00053">
    <property type="entry name" value="EGF_laminin"/>
    <property type="match status" value="11"/>
</dbReference>
<dbReference type="Pfam" id="PF24973">
    <property type="entry name" value="EGF_LMN_ATRN"/>
    <property type="match status" value="2"/>
</dbReference>
<dbReference type="PROSITE" id="PS50027">
    <property type="entry name" value="EGF_LAM_2"/>
    <property type="match status" value="10"/>
</dbReference>
<evidence type="ECO:0000256" key="4">
    <source>
        <dbReference type="ARBA" id="ARBA00022729"/>
    </source>
</evidence>
<dbReference type="InterPro" id="IPR056863">
    <property type="entry name" value="LMN_ATRN_NET-like_EGF"/>
</dbReference>
<dbReference type="SMART" id="SM00181">
    <property type="entry name" value="EGF"/>
    <property type="match status" value="8"/>
</dbReference>
<dbReference type="InterPro" id="IPR056860">
    <property type="entry name" value="LAMB4_dom"/>
</dbReference>
<feature type="domain" description="Laminin EGF-like" evidence="15">
    <location>
        <begin position="446"/>
        <end position="497"/>
    </location>
</feature>
<dbReference type="FunFam" id="2.10.25.10:FF:000090">
    <property type="entry name" value="laminin subunit alpha"/>
    <property type="match status" value="1"/>
</dbReference>
<evidence type="ECO:0000259" key="15">
    <source>
        <dbReference type="PROSITE" id="PS50027"/>
    </source>
</evidence>
<dbReference type="InterPro" id="IPR002049">
    <property type="entry name" value="LE_dom"/>
</dbReference>
<keyword evidence="2" id="KW-0964">Secreted</keyword>
<keyword evidence="8 13" id="KW-0175">Coiled coil</keyword>
<dbReference type="GO" id="GO:0009888">
    <property type="term" value="P:tissue development"/>
    <property type="evidence" value="ECO:0007669"/>
    <property type="project" value="TreeGrafter"/>
</dbReference>
<evidence type="ECO:0000256" key="11">
    <source>
        <dbReference type="ARBA" id="ARBA00023292"/>
    </source>
</evidence>
<feature type="disulfide bond" evidence="12">
    <location>
        <begin position="361"/>
        <end position="370"/>
    </location>
</feature>
<sequence length="1797" mass="199757">MTRPWQYLLAFLAGLALSQEECGETSCHPELGDLLVGRAAQLTASSTCGLRGPEKYCILGHLEDEQKCFTCDSRNPYNHITNPSSHQIENVITLFERDRKKRWWQSENGVHRVSIQLNLEAVFQFSHLILTFKTFRPAAMLVERSKDFGRTWKVFRFFAEDCQSSFPGVPEWPANSVDDVVCDSRYSGPEPSSEGEVVLKAVDPSFQIRNPYTPEIQDLITLTNLRVNFTRLFTLGDTQLLRRRRNPEDKYYYALYEMIVRGRCFCNGHAHQCMSVEGSRGDAFHVSGMVQSRCVCLHNTVGDNCERCQDFYNDTPWRPAVATDPHICKRCNCHGHSERCHFDMNRFQATGGVSGGVCEDCRNSRAGPQCERCKPHYYKDPSRPIEDPAACISCNCDPVGSLNDGVCDAFTGRCICKANVEGDRCDSCKYGYYGLRQEDPDGCQACGCNPLGSVQTSTPCDPTTGQCLCKEFAMGQYCDQCQSGFWGLGNTVHPCRPCECDIGGAINNVCSRESGQCQCRPNMVGRTCSDPAPGYFLAPLNYYLYEAEDAAPLDSSPPPPLRVRPTPIAPHATLPKCEQYYRQQGYDFKFINGKVVLTRRERRSTQKPVQGQLRLIPLEAGHGLQMIPRERRAGSAISWTGPGFVRAVDGVGLRFKVGNVPVSLDYNLVLHYEHESTDDWAAVIRIVPLGPYEEGLCKYDPLDKELPLPGSSRVAVLEVPVCLDSGRQYLVDVTLRMQPGPDPQHREYILIDAMGLIPRIGSIQNFCSKSDLEDFQQYHCVELGTTVGQAKLPGECEKLIGSMSARIHNGAIPCKCNAKGAYSNSCLKFGGQCNCKPNVIGRCCDSCAPLTFGFGPDGCTKCDCDTQGSVSELCDQRSGQCQCRRDLTGRRCEQCLPGFYGFPQCRPCECNGLADLCHPVTGACLNCRDHTTGPKCDRCINGYYGDPVYREPCRPCSCPDVAGSGRFFAHSCDRNAIDGNLLCVCHHGYAGHHCERCAPGYYGDLSLPGSQCEKCHCNNDIDPIEEVCDSVTGVCLNCRHNTEGLYCEKCKPGYYGDALRQGCRECYCDRRGTKATQCPLDSPCFCDQRNAQCPCRVGVEGVSCDQCTDGFWNMDGQLGCQPCSCHPEHSTSIVCDKVTGQCPCKQQFGGKHCDRCGENYFSNPRNPDGLCLFCDCNVEGTVRPYCDPNTGKCICRPGVTGILCDQCAPGHEATFPTCPPCHPCSTLWSKSVTAVKEKMDALWKYISVSRENPDYGPMLRKLLIMHSEVERILSQTGNTKSAVDDISKLQNQILDLRHSIDPNAVIIDVSPALNAEIDNIWDGFKNLIRFINTTTGIPKNKTDFHNALEEIKRHHANFTANDYRIDNSTNILNSSKETRMKAKKLMSSIKCNTHDWDTMERNIRGLNVPRFNNMICGAPGDGNCSEARCGGALCRDGEGKRVCGGPNCGGILPLSRKASDVANKTSETIADFFNKLKDADMKIKGMKQMTNEIKNQTGNIKVKINRHAKKFKSQNNETKDLIDKVKQFLNSDMVGPEDIERMANAVLAIRLPRSQDEIQEMIQGIQALLANMTGIEEQHRLLQDQVQAANELLREADEIKNRSEAINVSGVKKTIAHAQNLQDKVPQILEKAENNTLDTLDVMSETEGKLKNLEENLNTTRAKDLLDGIEALRNKTEMNRIQATEARQLADVALKNASDINMTDVNKLFVELMDKMANQNLSNIENDRLNKISAEVENIANDIALKMKEIEDLEGRIANSTRIIDSKEAEVAELHRAAEELRKSLVAYAEDSQLCKI</sequence>
<feature type="disulfide bond" evidence="12">
    <location>
        <begin position="1174"/>
        <end position="1186"/>
    </location>
</feature>
<dbReference type="PROSITE" id="PS51116">
    <property type="entry name" value="LAMININ_IVB"/>
    <property type="match status" value="1"/>
</dbReference>
<feature type="disulfide bond" evidence="12">
    <location>
        <begin position="481"/>
        <end position="495"/>
    </location>
</feature>
<dbReference type="Gene3D" id="2.170.300.10">
    <property type="entry name" value="Tie2 ligand-binding domain superfamily"/>
    <property type="match status" value="1"/>
</dbReference>
<evidence type="ECO:0000259" key="17">
    <source>
        <dbReference type="PROSITE" id="PS51117"/>
    </source>
</evidence>
<keyword evidence="3" id="KW-0272">Extracellular matrix</keyword>
<keyword evidence="19" id="KW-1185">Reference proteome</keyword>
<feature type="domain" description="Laminin EGF-like" evidence="15">
    <location>
        <begin position="908"/>
        <end position="955"/>
    </location>
</feature>
<protein>
    <recommendedName>
        <fullName evidence="20">Laminin subunit beta-4</fullName>
    </recommendedName>
</protein>
<keyword evidence="4 14" id="KW-0732">Signal</keyword>
<dbReference type="InterPro" id="IPR056558">
    <property type="entry name" value="LAMB1-4_helical"/>
</dbReference>
<dbReference type="SMART" id="SM00136">
    <property type="entry name" value="LamNT"/>
    <property type="match status" value="1"/>
</dbReference>
<feature type="disulfide bond" evidence="12">
    <location>
        <begin position="814"/>
        <end position="826"/>
    </location>
</feature>
<comment type="subcellular location">
    <subcellularLocation>
        <location evidence="1">Secreted</location>
        <location evidence="1">Extracellular space</location>
        <location evidence="1">Extracellular matrix</location>
        <location evidence="1">Basement membrane</location>
    </subcellularLocation>
</comment>
<dbReference type="InterPro" id="IPR000742">
    <property type="entry name" value="EGF"/>
</dbReference>
<evidence type="ECO:0000256" key="7">
    <source>
        <dbReference type="ARBA" id="ARBA00022889"/>
    </source>
</evidence>
<feature type="disulfide bond" evidence="12">
    <location>
        <begin position="1038"/>
        <end position="1047"/>
    </location>
</feature>
<keyword evidence="11 12" id="KW-0424">Laminin EGF-like domain</keyword>
<dbReference type="SUPFAM" id="SSF57196">
    <property type="entry name" value="EGF/Laminin"/>
    <property type="match status" value="12"/>
</dbReference>
<feature type="domain" description="Laminin EGF-like" evidence="15">
    <location>
        <begin position="814"/>
        <end position="861"/>
    </location>
</feature>
<keyword evidence="5" id="KW-0677">Repeat</keyword>
<dbReference type="InterPro" id="IPR013015">
    <property type="entry name" value="Laminin_IV_B"/>
</dbReference>
<feature type="disulfide bond" evidence="12">
    <location>
        <begin position="835"/>
        <end position="844"/>
    </location>
</feature>